<evidence type="ECO:0008006" key="9">
    <source>
        <dbReference type="Google" id="ProtNLM"/>
    </source>
</evidence>
<evidence type="ECO:0000313" key="1">
    <source>
        <dbReference type="EMBL" id="GAK75144.1"/>
    </source>
</evidence>
<evidence type="ECO:0000313" key="3">
    <source>
        <dbReference type="EMBL" id="GAL75356.1"/>
    </source>
</evidence>
<reference evidence="5 6" key="1">
    <citation type="journal article" date="2014" name="Genome Announc.">
        <title>Draft Genome Sequences of Marine Flavobacterium Nonlabens Strains NR17, NR24, NR27, NR32, NR33, and Ara13.</title>
        <authorList>
            <person name="Nakanishi M."/>
            <person name="Meirelles P."/>
            <person name="Suzuki R."/>
            <person name="Takatani N."/>
            <person name="Mino S."/>
            <person name="Suda W."/>
            <person name="Oshima K."/>
            <person name="Hattori M."/>
            <person name="Ohkuma M."/>
            <person name="Hosokawa M."/>
            <person name="Miyashita K."/>
            <person name="Thompson F.L."/>
            <person name="Niwa A."/>
            <person name="Sawabe T."/>
            <person name="Sawabe T."/>
        </authorList>
    </citation>
    <scope>NUCLEOTIDE SEQUENCE [LARGE SCALE GENOMIC DNA]</scope>
    <source>
        <strain evidence="3">JCM 19275</strain>
        <strain evidence="1">JCM 19296</strain>
        <strain evidence="2">JCM 19314</strain>
        <strain evidence="7">JCM19275</strain>
        <strain evidence="5">JCM19296</strain>
        <strain evidence="6">JCM19314</strain>
    </source>
</reference>
<dbReference type="Proteomes" id="UP000028980">
    <property type="component" value="Unassembled WGS sequence"/>
</dbReference>
<evidence type="ECO:0000313" key="6">
    <source>
        <dbReference type="Proteomes" id="UP000029226"/>
    </source>
</evidence>
<dbReference type="EMBL" id="BBNT01000004">
    <property type="protein sequence ID" value="GAL75356.1"/>
    <property type="molecule type" value="Genomic_DNA"/>
</dbReference>
<accession>A0A081D898</accession>
<dbReference type="RefSeq" id="WP_193741915.1">
    <property type="nucleotide sequence ID" value="NZ_JBDVES010000004.1"/>
</dbReference>
<evidence type="ECO:0000313" key="5">
    <source>
        <dbReference type="Proteomes" id="UP000028980"/>
    </source>
</evidence>
<protein>
    <recommendedName>
        <fullName evidence="9">Fructose 1,6-bisphosphatase</fullName>
    </recommendedName>
</protein>
<evidence type="ECO:0000313" key="2">
    <source>
        <dbReference type="EMBL" id="GAK99021.1"/>
    </source>
</evidence>
<gene>
    <name evidence="3" type="ORF">JCM19275_517</name>
    <name evidence="1" type="ORF">JCM19296_722</name>
    <name evidence="2" type="ORF">JCM19314_3052</name>
    <name evidence="4" type="ORF">LY02_00205</name>
</gene>
<keyword evidence="8" id="KW-1185">Reference proteome</keyword>
<comment type="caution">
    <text evidence="1">The sequence shown here is derived from an EMBL/GenBank/DDBJ whole genome shotgun (WGS) entry which is preliminary data.</text>
</comment>
<dbReference type="STRING" id="906888.JCM19298_3288"/>
<evidence type="ECO:0000313" key="8">
    <source>
        <dbReference type="Proteomes" id="UP000239997"/>
    </source>
</evidence>
<dbReference type="AlphaFoldDB" id="A0A081D898"/>
<organism evidence="1 5">
    <name type="scientific">Nonlabens ulvanivorans</name>
    <name type="common">Persicivirga ulvanivorans</name>
    <dbReference type="NCBI Taxonomy" id="906888"/>
    <lineage>
        <taxon>Bacteria</taxon>
        <taxon>Pseudomonadati</taxon>
        <taxon>Bacteroidota</taxon>
        <taxon>Flavobacteriia</taxon>
        <taxon>Flavobacteriales</taxon>
        <taxon>Flavobacteriaceae</taxon>
        <taxon>Nonlabens</taxon>
    </lineage>
</organism>
<dbReference type="Proteomes" id="UP000029226">
    <property type="component" value="Unassembled WGS sequence"/>
</dbReference>
<evidence type="ECO:0000313" key="7">
    <source>
        <dbReference type="Proteomes" id="UP000029647"/>
    </source>
</evidence>
<dbReference type="Proteomes" id="UP000239997">
    <property type="component" value="Unassembled WGS sequence"/>
</dbReference>
<evidence type="ECO:0000313" key="4">
    <source>
        <dbReference type="EMBL" id="PRX14993.1"/>
    </source>
</evidence>
<dbReference type="EMBL" id="BBLG01000001">
    <property type="protein sequence ID" value="GAK75144.1"/>
    <property type="molecule type" value="Genomic_DNA"/>
</dbReference>
<dbReference type="EMBL" id="BBMM01000001">
    <property type="protein sequence ID" value="GAK99021.1"/>
    <property type="molecule type" value="Genomic_DNA"/>
</dbReference>
<sequence>MKMSKISKTQNAATEGVDSNSKIEAIKNLIFGENIQQYNTEFDELKADLLKKKQELQSFIDDTRDELSKSIDSLSTDLNIRITDLENKLEDRLDTIEDEKTSRDMLGEALIELGKKIKA</sequence>
<dbReference type="Proteomes" id="UP000029647">
    <property type="component" value="Unassembled WGS sequence"/>
</dbReference>
<dbReference type="EMBL" id="PVNA01000001">
    <property type="protein sequence ID" value="PRX14993.1"/>
    <property type="molecule type" value="Genomic_DNA"/>
</dbReference>
<dbReference type="eggNOG" id="ENOG5032SBI">
    <property type="taxonomic scope" value="Bacteria"/>
</dbReference>
<name>A0A081D898_NONUL</name>
<proteinExistence type="predicted"/>
<reference evidence="4 8" key="2">
    <citation type="submission" date="2018-03" db="EMBL/GenBank/DDBJ databases">
        <title>Genomic Encyclopedia of Archaeal and Bacterial Type Strains, Phase II (KMG-II): from individual species to whole genera.</title>
        <authorList>
            <person name="Goeker M."/>
        </authorList>
    </citation>
    <scope>NUCLEOTIDE SEQUENCE [LARGE SCALE GENOMIC DNA]</scope>
    <source>
        <strain evidence="4 8">DSM 22727</strain>
    </source>
</reference>